<accession>A0A1U7HA80</accession>
<dbReference type="RefSeq" id="WP_073600964.1">
    <property type="nucleotide sequence ID" value="NZ_MRCB01000029.1"/>
</dbReference>
<organism evidence="1 2">
    <name type="scientific">Hydrococcus rivularis NIES-593</name>
    <dbReference type="NCBI Taxonomy" id="1921803"/>
    <lineage>
        <taxon>Bacteria</taxon>
        <taxon>Bacillati</taxon>
        <taxon>Cyanobacteriota</taxon>
        <taxon>Cyanophyceae</taxon>
        <taxon>Pleurocapsales</taxon>
        <taxon>Hydrococcaceae</taxon>
        <taxon>Hydrococcus</taxon>
    </lineage>
</organism>
<sequence length="147" mass="16861">MKTRLNRLGILFFISLLLTGAIAPYSKIQETTAVPAVEANSQILIKDELYFGTSLPQGKQITEVQWQQFLNDEITPHFREGLTVLDGYGQYLNSSGTILKEKNKMLILLYEPSFEKEQAIRAIIKKYKQQFEQESVLRITSKVRATF</sequence>
<evidence type="ECO:0000313" key="1">
    <source>
        <dbReference type="EMBL" id="OKH20483.1"/>
    </source>
</evidence>
<comment type="caution">
    <text evidence="1">The sequence shown here is derived from an EMBL/GenBank/DDBJ whole genome shotgun (WGS) entry which is preliminary data.</text>
</comment>
<dbReference type="InterPro" id="IPR021957">
    <property type="entry name" value="DUF3574"/>
</dbReference>
<dbReference type="Pfam" id="PF12098">
    <property type="entry name" value="DUF3574"/>
    <property type="match status" value="1"/>
</dbReference>
<keyword evidence="2" id="KW-1185">Reference proteome</keyword>
<proteinExistence type="predicted"/>
<protein>
    <recommendedName>
        <fullName evidence="3">DUF3574 domain-containing protein</fullName>
    </recommendedName>
</protein>
<gene>
    <name evidence="1" type="ORF">NIES593_18370</name>
</gene>
<dbReference type="Proteomes" id="UP000186868">
    <property type="component" value="Unassembled WGS sequence"/>
</dbReference>
<evidence type="ECO:0008006" key="3">
    <source>
        <dbReference type="Google" id="ProtNLM"/>
    </source>
</evidence>
<dbReference type="EMBL" id="MRCB01000029">
    <property type="protein sequence ID" value="OKH20483.1"/>
    <property type="molecule type" value="Genomic_DNA"/>
</dbReference>
<dbReference type="AlphaFoldDB" id="A0A1U7HA80"/>
<evidence type="ECO:0000313" key="2">
    <source>
        <dbReference type="Proteomes" id="UP000186868"/>
    </source>
</evidence>
<reference evidence="1 2" key="1">
    <citation type="submission" date="2016-11" db="EMBL/GenBank/DDBJ databases">
        <title>Draft Genome Sequences of Nine Cyanobacterial Strains from Diverse Habitats.</title>
        <authorList>
            <person name="Zhu T."/>
            <person name="Hou S."/>
            <person name="Lu X."/>
            <person name="Hess W.R."/>
        </authorList>
    </citation>
    <scope>NUCLEOTIDE SEQUENCE [LARGE SCALE GENOMIC DNA]</scope>
    <source>
        <strain evidence="1 2">NIES-593</strain>
    </source>
</reference>
<name>A0A1U7HA80_9CYAN</name>
<dbReference type="OrthoDB" id="794286at2"/>
<dbReference type="STRING" id="1921803.NIES593_18370"/>